<keyword evidence="2" id="KW-0812">Transmembrane</keyword>
<sequence length="165" mass="17679">MSTILSTLGLRAASGQQPPNHAAGYLVANFVLAYGLMSTRGGKIRHGLDHNVSPREDLSKYGEAAVKAGKLSRTTLNRLKRQEAAHANAVEGFPFFVAGVLLAVQAGVPSETINTIGAWYTLSRVAYGLAYVFIESETLSFLRSLLWWSGNSACITALVLAGKRL</sequence>
<evidence type="ECO:0000256" key="3">
    <source>
        <dbReference type="ARBA" id="ARBA00022989"/>
    </source>
</evidence>
<dbReference type="PANTHER" id="PTHR35371:SF2">
    <property type="entry name" value="MAPEG FAMILY PROTEIN"/>
    <property type="match status" value="1"/>
</dbReference>
<dbReference type="GeneID" id="63695385"/>
<dbReference type="Gene3D" id="1.20.120.550">
    <property type="entry name" value="Membrane associated eicosanoid/glutathione metabolism-like domain"/>
    <property type="match status" value="1"/>
</dbReference>
<accession>A0A017SA21</accession>
<dbReference type="PANTHER" id="PTHR35371">
    <property type="entry name" value="INNER MEMBRANE PROTEIN"/>
    <property type="match status" value="1"/>
</dbReference>
<organism evidence="5 6">
    <name type="scientific">Aspergillus ruber (strain CBS 135680)</name>
    <dbReference type="NCBI Taxonomy" id="1388766"/>
    <lineage>
        <taxon>Eukaryota</taxon>
        <taxon>Fungi</taxon>
        <taxon>Dikarya</taxon>
        <taxon>Ascomycota</taxon>
        <taxon>Pezizomycotina</taxon>
        <taxon>Eurotiomycetes</taxon>
        <taxon>Eurotiomycetidae</taxon>
        <taxon>Eurotiales</taxon>
        <taxon>Aspergillaceae</taxon>
        <taxon>Aspergillus</taxon>
        <taxon>Aspergillus subgen. Aspergillus</taxon>
    </lineage>
</organism>
<evidence type="ECO:0000256" key="4">
    <source>
        <dbReference type="ARBA" id="ARBA00023136"/>
    </source>
</evidence>
<dbReference type="HOGENOM" id="CLU_110778_4_0_1"/>
<dbReference type="InterPro" id="IPR023352">
    <property type="entry name" value="MAPEG-like_dom_sf"/>
</dbReference>
<dbReference type="InterPro" id="IPR001129">
    <property type="entry name" value="Membr-assoc_MAPEG"/>
</dbReference>
<proteinExistence type="predicted"/>
<keyword evidence="6" id="KW-1185">Reference proteome</keyword>
<dbReference type="AlphaFoldDB" id="A0A017SA21"/>
<gene>
    <name evidence="5" type="ORF">EURHEDRAFT_403852</name>
</gene>
<evidence type="ECO:0000256" key="1">
    <source>
        <dbReference type="ARBA" id="ARBA00004370"/>
    </source>
</evidence>
<reference evidence="6" key="1">
    <citation type="journal article" date="2014" name="Nat. Commun.">
        <title>Genomic adaptations of the halophilic Dead Sea filamentous fungus Eurotium rubrum.</title>
        <authorList>
            <person name="Kis-Papo T."/>
            <person name="Weig A.R."/>
            <person name="Riley R."/>
            <person name="Persoh D."/>
            <person name="Salamov A."/>
            <person name="Sun H."/>
            <person name="Lipzen A."/>
            <person name="Wasser S.P."/>
            <person name="Rambold G."/>
            <person name="Grigoriev I.V."/>
            <person name="Nevo E."/>
        </authorList>
    </citation>
    <scope>NUCLEOTIDE SEQUENCE [LARGE SCALE GENOMIC DNA]</scope>
    <source>
        <strain evidence="6">CBS 135680</strain>
    </source>
</reference>
<evidence type="ECO:0000313" key="6">
    <source>
        <dbReference type="Proteomes" id="UP000019804"/>
    </source>
</evidence>
<comment type="subcellular location">
    <subcellularLocation>
        <location evidence="1">Membrane</location>
    </subcellularLocation>
</comment>
<dbReference type="GO" id="GO:0016020">
    <property type="term" value="C:membrane"/>
    <property type="evidence" value="ECO:0007669"/>
    <property type="project" value="UniProtKB-SubCell"/>
</dbReference>
<dbReference type="Proteomes" id="UP000019804">
    <property type="component" value="Unassembled WGS sequence"/>
</dbReference>
<dbReference type="OrthoDB" id="2122304at2759"/>
<protein>
    <submittedName>
        <fullName evidence="5">Uncharacterized protein</fullName>
    </submittedName>
</protein>
<name>A0A017SA21_ASPRC</name>
<dbReference type="SUPFAM" id="SSF161084">
    <property type="entry name" value="MAPEG domain-like"/>
    <property type="match status" value="1"/>
</dbReference>
<evidence type="ECO:0000313" key="5">
    <source>
        <dbReference type="EMBL" id="EYE93787.1"/>
    </source>
</evidence>
<dbReference type="Pfam" id="PF01124">
    <property type="entry name" value="MAPEG"/>
    <property type="match status" value="1"/>
</dbReference>
<dbReference type="RefSeq" id="XP_040637475.1">
    <property type="nucleotide sequence ID" value="XM_040780261.1"/>
</dbReference>
<dbReference type="EMBL" id="KK088429">
    <property type="protein sequence ID" value="EYE93787.1"/>
    <property type="molecule type" value="Genomic_DNA"/>
</dbReference>
<evidence type="ECO:0000256" key="2">
    <source>
        <dbReference type="ARBA" id="ARBA00022692"/>
    </source>
</evidence>
<keyword evidence="3" id="KW-1133">Transmembrane helix</keyword>
<keyword evidence="4" id="KW-0472">Membrane</keyword>